<evidence type="ECO:0000313" key="4">
    <source>
        <dbReference type="EMBL" id="QDL38724.1"/>
    </source>
</evidence>
<dbReference type="SUPFAM" id="SSF53955">
    <property type="entry name" value="Lysozyme-like"/>
    <property type="match status" value="1"/>
</dbReference>
<dbReference type="OrthoDB" id="9808681at2"/>
<evidence type="ECO:0000256" key="2">
    <source>
        <dbReference type="SAM" id="SignalP"/>
    </source>
</evidence>
<dbReference type="AlphaFoldDB" id="A0A515DE85"/>
<evidence type="ECO:0000256" key="1">
    <source>
        <dbReference type="SAM" id="MobiDB-lite"/>
    </source>
</evidence>
<feature type="domain" description="Transglycosylase SLT" evidence="3">
    <location>
        <begin position="25"/>
        <end position="131"/>
    </location>
</feature>
<dbReference type="Proteomes" id="UP000316798">
    <property type="component" value="Chromosome"/>
</dbReference>
<dbReference type="EMBL" id="CP035503">
    <property type="protein sequence ID" value="QDL38724.1"/>
    <property type="molecule type" value="Genomic_DNA"/>
</dbReference>
<keyword evidence="5" id="KW-1185">Reference proteome</keyword>
<reference evidence="4 5" key="1">
    <citation type="submission" date="2019-01" db="EMBL/GenBank/DDBJ databases">
        <title>Genomic insights into a novel species Rhodoferax sp.</title>
        <authorList>
            <person name="Jin L."/>
        </authorList>
    </citation>
    <scope>NUCLEOTIDE SEQUENCE [LARGE SCALE GENOMIC DNA]</scope>
    <source>
        <strain evidence="4 5">CHu59-6-5</strain>
    </source>
</reference>
<dbReference type="RefSeq" id="WP_142820161.1">
    <property type="nucleotide sequence ID" value="NZ_CP035503.1"/>
</dbReference>
<dbReference type="InterPro" id="IPR008258">
    <property type="entry name" value="Transglycosylase_SLT_dom_1"/>
</dbReference>
<feature type="region of interest" description="Disordered" evidence="1">
    <location>
        <begin position="154"/>
        <end position="174"/>
    </location>
</feature>
<keyword evidence="2" id="KW-0732">Signal</keyword>
<proteinExistence type="predicted"/>
<feature type="compositionally biased region" description="Low complexity" evidence="1">
    <location>
        <begin position="154"/>
        <end position="173"/>
    </location>
</feature>
<dbReference type="Gene3D" id="1.10.530.10">
    <property type="match status" value="1"/>
</dbReference>
<dbReference type="Pfam" id="PF01464">
    <property type="entry name" value="SLT"/>
    <property type="match status" value="1"/>
</dbReference>
<sequence length="184" mass="20073">MHLSVFAVLIASAVLAAMPSWALACWGEAAQRYSVPVELLYAIARVESNLNPKAVNRSHFQKTGSYDIGLMQINSGHLRTLARYGIRESDLYDPCTNLHVGAWLLTDSFSRRGVSWDAVGAYNAACSQLKGEACNQARAKYAWRVYQRLPSQQASTTAGAAAPHRRPAQAPTTVPMQLAVRVSP</sequence>
<gene>
    <name evidence="4" type="ORF">EUB48_16565</name>
</gene>
<protein>
    <submittedName>
        <fullName evidence="4">Lytic transglycosylase</fullName>
    </submittedName>
</protein>
<evidence type="ECO:0000259" key="3">
    <source>
        <dbReference type="Pfam" id="PF01464"/>
    </source>
</evidence>
<feature type="chain" id="PRO_5022096712" evidence="2">
    <location>
        <begin position="25"/>
        <end position="184"/>
    </location>
</feature>
<name>A0A515DE85_9BURK</name>
<evidence type="ECO:0000313" key="5">
    <source>
        <dbReference type="Proteomes" id="UP000316798"/>
    </source>
</evidence>
<accession>A0A515DE85</accession>
<dbReference type="KEGG" id="rhf:EUB48_16565"/>
<dbReference type="CDD" id="cd13400">
    <property type="entry name" value="LT_IagB-like"/>
    <property type="match status" value="1"/>
</dbReference>
<feature type="signal peptide" evidence="2">
    <location>
        <begin position="1"/>
        <end position="24"/>
    </location>
</feature>
<dbReference type="InterPro" id="IPR023346">
    <property type="entry name" value="Lysozyme-like_dom_sf"/>
</dbReference>
<organism evidence="4 5">
    <name type="scientific">Rhodoferax sediminis</name>
    <dbReference type="NCBI Taxonomy" id="2509614"/>
    <lineage>
        <taxon>Bacteria</taxon>
        <taxon>Pseudomonadati</taxon>
        <taxon>Pseudomonadota</taxon>
        <taxon>Betaproteobacteria</taxon>
        <taxon>Burkholderiales</taxon>
        <taxon>Comamonadaceae</taxon>
        <taxon>Rhodoferax</taxon>
    </lineage>
</organism>